<keyword evidence="4" id="KW-1185">Reference proteome</keyword>
<dbReference type="PANTHER" id="PTHR12654:SF0">
    <property type="entry name" value="NON-LYSOSOMAL GLUCOSYLCERAMIDASE"/>
    <property type="match status" value="1"/>
</dbReference>
<organism evidence="3 4">
    <name type="scientific">Steinernema carpocapsae</name>
    <name type="common">Entomopathogenic nematode</name>
    <dbReference type="NCBI Taxonomy" id="34508"/>
    <lineage>
        <taxon>Eukaryota</taxon>
        <taxon>Metazoa</taxon>
        <taxon>Ecdysozoa</taxon>
        <taxon>Nematoda</taxon>
        <taxon>Chromadorea</taxon>
        <taxon>Rhabditida</taxon>
        <taxon>Tylenchina</taxon>
        <taxon>Panagrolaimomorpha</taxon>
        <taxon>Strongyloidoidea</taxon>
        <taxon>Steinernematidae</taxon>
        <taxon>Steinernema</taxon>
    </lineage>
</organism>
<accession>A0A4V6A4J1</accession>
<evidence type="ECO:0008006" key="5">
    <source>
        <dbReference type="Google" id="ProtNLM"/>
    </source>
</evidence>
<dbReference type="STRING" id="34508.A0A4V6A4J1"/>
<dbReference type="InterPro" id="IPR052566">
    <property type="entry name" value="Non-lysos_glucosylceramidase"/>
</dbReference>
<feature type="domain" description="Glycosyl-hydrolase family 116 N-terminal" evidence="2">
    <location>
        <begin position="69"/>
        <end position="186"/>
    </location>
</feature>
<name>A0A4V6A4J1_STECR</name>
<protein>
    <recommendedName>
        <fullName evidence="5">Glucosylceramidase</fullName>
    </recommendedName>
</protein>
<sequence>MDGCGWKARGDFVAPESSSRHSFFPRLRHLANLIPIFLRFVLFSISQWWNGRGVFIDIFRPLQHKPIYGVPCGAIGTGSVGRDFRGGFCKLTMLPGLVEQRISSVKADQFIVSVRSKTSGQLLYQKVLNAAKPRSKPLGEWEFGFPAKNLHFRGLYPRSWTKYEIPEVGIDLICRQVSPVFPNDYKVRHVSTFDRFCLGSAESFGRRTLRFHRFHVQKRNRKQPMEKENLCRFNRFESSTCTGINLKHSINGIKTTYGLSSPNSPKSNISKTTFDPSGNGRQLWDDLKTSGAFQNDETPSNPKELGIAICSQQTVAPKETEETRFCLVWHQPMAQYGMKIRSYRRRYTRFFQEVEEIASYAFERSDFWEEEIEKWQNRVLQNPSLPDWYKSALFNELYFVTDGGSCWVEFDERWSEEETQMSECTKEQFREYGRFAYLESWEYFMINTYDVHFYASFALLENWPQLQLSTQLDFCDQVLCEDKRVVSSLDQGSSSFAKRFGRLPHDLGHPRDEPFVFNNTYMLHDTGNWRDLNLKFILMSYRDFVHIVDKPDFSDSRKQQILKQFYDPVVSIINTGLSEWDTDGDLMIENSGTADQTYDIWRMNGTSAYCGGLWLAAVFSAMKMAEMLRNEKDKKRFEEVFQVARKVYVDKLWNGKYFDFDEFSENRNSIMADQLCGVWFASMILGEHPEVLVDREKAEVALKTVYEFNVMKFAEGRMGPVNGMKPDGSIDISSLQSEEVWTGVGYALGSYMIMIGMLERGFHTAEGIYRSCWEQFGLHYQTPEAFMKERDYRAIGYMRPLSVWAMQRAIDFKEAK</sequence>
<dbReference type="Gene3D" id="1.50.10.10">
    <property type="match status" value="1"/>
</dbReference>
<dbReference type="Pfam" id="PF04685">
    <property type="entry name" value="DUF608"/>
    <property type="match status" value="1"/>
</dbReference>
<proteinExistence type="predicted"/>
<dbReference type="OrthoDB" id="730489at2759"/>
<feature type="domain" description="Glycosyl-hydrolase family 116 catalytic region" evidence="1">
    <location>
        <begin position="433"/>
        <end position="806"/>
    </location>
</feature>
<evidence type="ECO:0000259" key="1">
    <source>
        <dbReference type="Pfam" id="PF04685"/>
    </source>
</evidence>
<gene>
    <name evidence="3" type="ORF">L596_011604</name>
</gene>
<dbReference type="AlphaFoldDB" id="A0A4V6A4J1"/>
<dbReference type="SUPFAM" id="SSF48208">
    <property type="entry name" value="Six-hairpin glycosidases"/>
    <property type="match status" value="1"/>
</dbReference>
<dbReference type="InterPro" id="IPR006775">
    <property type="entry name" value="GH116_catalytic"/>
</dbReference>
<dbReference type="InterPro" id="IPR008928">
    <property type="entry name" value="6-hairpin_glycosidase_sf"/>
</dbReference>
<dbReference type="GO" id="GO:0005975">
    <property type="term" value="P:carbohydrate metabolic process"/>
    <property type="evidence" value="ECO:0007669"/>
    <property type="project" value="InterPro"/>
</dbReference>
<reference evidence="3 4" key="1">
    <citation type="journal article" date="2015" name="Genome Biol.">
        <title>Comparative genomics of Steinernema reveals deeply conserved gene regulatory networks.</title>
        <authorList>
            <person name="Dillman A.R."/>
            <person name="Macchietto M."/>
            <person name="Porter C.F."/>
            <person name="Rogers A."/>
            <person name="Williams B."/>
            <person name="Antoshechkin I."/>
            <person name="Lee M.M."/>
            <person name="Goodwin Z."/>
            <person name="Lu X."/>
            <person name="Lewis E.E."/>
            <person name="Goodrich-Blair H."/>
            <person name="Stock S.P."/>
            <person name="Adams B.J."/>
            <person name="Sternberg P.W."/>
            <person name="Mortazavi A."/>
        </authorList>
    </citation>
    <scope>NUCLEOTIDE SEQUENCE [LARGE SCALE GENOMIC DNA]</scope>
    <source>
        <strain evidence="3 4">ALL</strain>
    </source>
</reference>
<evidence type="ECO:0000313" key="4">
    <source>
        <dbReference type="Proteomes" id="UP000298663"/>
    </source>
</evidence>
<feature type="domain" description="Glycosyl-hydrolase family 116 N-terminal" evidence="2">
    <location>
        <begin position="230"/>
        <end position="368"/>
    </location>
</feature>
<dbReference type="Proteomes" id="UP000298663">
    <property type="component" value="Unassembled WGS sequence"/>
</dbReference>
<dbReference type="GO" id="GO:0008422">
    <property type="term" value="F:beta-glucosidase activity"/>
    <property type="evidence" value="ECO:0007669"/>
    <property type="project" value="TreeGrafter"/>
</dbReference>
<dbReference type="EMBL" id="AZBU02000003">
    <property type="protein sequence ID" value="TKR87155.1"/>
    <property type="molecule type" value="Genomic_DNA"/>
</dbReference>
<comment type="caution">
    <text evidence="3">The sequence shown here is derived from an EMBL/GenBank/DDBJ whole genome shotgun (WGS) entry which is preliminary data.</text>
</comment>
<dbReference type="InterPro" id="IPR012341">
    <property type="entry name" value="6hp_glycosidase-like_sf"/>
</dbReference>
<reference evidence="3 4" key="2">
    <citation type="journal article" date="2019" name="G3 (Bethesda)">
        <title>Hybrid Assembly of the Genome of the Entomopathogenic Nematode Steinernema carpocapsae Identifies the X-Chromosome.</title>
        <authorList>
            <person name="Serra L."/>
            <person name="Macchietto M."/>
            <person name="Macias-Munoz A."/>
            <person name="McGill C.J."/>
            <person name="Rodriguez I.M."/>
            <person name="Rodriguez B."/>
            <person name="Murad R."/>
            <person name="Mortazavi A."/>
        </authorList>
    </citation>
    <scope>NUCLEOTIDE SEQUENCE [LARGE SCALE GENOMIC DNA]</scope>
    <source>
        <strain evidence="3 4">ALL</strain>
    </source>
</reference>
<evidence type="ECO:0000259" key="2">
    <source>
        <dbReference type="Pfam" id="PF12215"/>
    </source>
</evidence>
<evidence type="ECO:0000313" key="3">
    <source>
        <dbReference type="EMBL" id="TKR87155.1"/>
    </source>
</evidence>
<dbReference type="Pfam" id="PF12215">
    <property type="entry name" value="Glyco_hydr_116N"/>
    <property type="match status" value="2"/>
</dbReference>
<dbReference type="PANTHER" id="PTHR12654">
    <property type="entry name" value="BILE ACID BETA-GLUCOSIDASE-RELATED"/>
    <property type="match status" value="1"/>
</dbReference>
<dbReference type="InterPro" id="IPR024462">
    <property type="entry name" value="GH116_N"/>
</dbReference>